<evidence type="ECO:0000313" key="7">
    <source>
        <dbReference type="EMBL" id="KAG8462902.1"/>
    </source>
</evidence>
<dbReference type="InterPro" id="IPR004960">
    <property type="entry name" value="LipA_acyltrans"/>
</dbReference>
<evidence type="ECO:0000256" key="6">
    <source>
        <dbReference type="ARBA" id="ARBA00023315"/>
    </source>
</evidence>
<dbReference type="PANTHER" id="PTHR30606">
    <property type="entry name" value="LIPID A BIOSYNTHESIS LAUROYL ACYLTRANSFERASE"/>
    <property type="match status" value="1"/>
</dbReference>
<keyword evidence="3" id="KW-0997">Cell inner membrane</keyword>
<dbReference type="PANTHER" id="PTHR30606:SF10">
    <property type="entry name" value="PHOSPHATIDYLINOSITOL MANNOSIDE ACYLTRANSFERASE"/>
    <property type="match status" value="1"/>
</dbReference>
<evidence type="ECO:0000313" key="8">
    <source>
        <dbReference type="Proteomes" id="UP000751190"/>
    </source>
</evidence>
<proteinExistence type="predicted"/>
<evidence type="ECO:0000256" key="1">
    <source>
        <dbReference type="ARBA" id="ARBA00004533"/>
    </source>
</evidence>
<dbReference type="AlphaFoldDB" id="A0A8J5XK66"/>
<protein>
    <recommendedName>
        <fullName evidence="9">Lipid A biosynthesis acyltransferase</fullName>
    </recommendedName>
</protein>
<keyword evidence="8" id="KW-1185">Reference proteome</keyword>
<keyword evidence="4" id="KW-0808">Transferase</keyword>
<sequence>MAAVPRGFSLAASVLGWCLYTSRWRRAVVEANLVSHTRFLARAAGEGGVGALARRSYAHVALVVASLLRLPAFLSRVPGLTPPPLPRRLLEQLERGAVIFCSAHLGLWELVPHALTPALSPGARAHSAIVYQPLHMRAVDRLVLRRRSRCGIALVPARGSWPRLVAALHAGGIVGIVGDQRPRQRPHSTTFLGRETPFDDGVGRLHALTGAPVWFVAIVCDGCGEHRRLVPHFVELSREDAPDEAGARVRAAGVDNDAGEVRARAARSVVDRYAQVLGEFIARWPEQYLWFHRRWDAGTRQESRSSC</sequence>
<evidence type="ECO:0000256" key="5">
    <source>
        <dbReference type="ARBA" id="ARBA00023136"/>
    </source>
</evidence>
<evidence type="ECO:0000256" key="4">
    <source>
        <dbReference type="ARBA" id="ARBA00022679"/>
    </source>
</evidence>
<dbReference type="GO" id="GO:0005886">
    <property type="term" value="C:plasma membrane"/>
    <property type="evidence" value="ECO:0007669"/>
    <property type="project" value="UniProtKB-SubCell"/>
</dbReference>
<keyword evidence="5" id="KW-0472">Membrane</keyword>
<dbReference type="GO" id="GO:0016746">
    <property type="term" value="F:acyltransferase activity"/>
    <property type="evidence" value="ECO:0007669"/>
    <property type="project" value="UniProtKB-KW"/>
</dbReference>
<dbReference type="Proteomes" id="UP000751190">
    <property type="component" value="Unassembled WGS sequence"/>
</dbReference>
<organism evidence="7 8">
    <name type="scientific">Diacronema lutheri</name>
    <name type="common">Unicellular marine alga</name>
    <name type="synonym">Monochrysis lutheri</name>
    <dbReference type="NCBI Taxonomy" id="2081491"/>
    <lineage>
        <taxon>Eukaryota</taxon>
        <taxon>Haptista</taxon>
        <taxon>Haptophyta</taxon>
        <taxon>Pavlovophyceae</taxon>
        <taxon>Pavlovales</taxon>
        <taxon>Pavlovaceae</taxon>
        <taxon>Diacronema</taxon>
    </lineage>
</organism>
<accession>A0A8J5XK66</accession>
<dbReference type="OrthoDB" id="58160at2759"/>
<dbReference type="OMA" id="SAWQPAT"/>
<keyword evidence="6" id="KW-0012">Acyltransferase</keyword>
<comment type="caution">
    <text evidence="7">The sequence shown here is derived from an EMBL/GenBank/DDBJ whole genome shotgun (WGS) entry which is preliminary data.</text>
</comment>
<dbReference type="GO" id="GO:0008610">
    <property type="term" value="P:lipid biosynthetic process"/>
    <property type="evidence" value="ECO:0007669"/>
    <property type="project" value="UniProtKB-ARBA"/>
</dbReference>
<evidence type="ECO:0008006" key="9">
    <source>
        <dbReference type="Google" id="ProtNLM"/>
    </source>
</evidence>
<reference evidence="7" key="1">
    <citation type="submission" date="2021-05" db="EMBL/GenBank/DDBJ databases">
        <title>The genome of the haptophyte Pavlova lutheri (Diacronema luteri, Pavlovales) - a model for lipid biosynthesis in eukaryotic algae.</title>
        <authorList>
            <person name="Hulatt C.J."/>
            <person name="Posewitz M.C."/>
        </authorList>
    </citation>
    <scope>NUCLEOTIDE SEQUENCE</scope>
    <source>
        <strain evidence="7">NIVA-4/92</strain>
    </source>
</reference>
<gene>
    <name evidence="7" type="ORF">KFE25_001675</name>
</gene>
<dbReference type="EMBL" id="JAGTXO010000018">
    <property type="protein sequence ID" value="KAG8462902.1"/>
    <property type="molecule type" value="Genomic_DNA"/>
</dbReference>
<evidence type="ECO:0000256" key="2">
    <source>
        <dbReference type="ARBA" id="ARBA00022475"/>
    </source>
</evidence>
<name>A0A8J5XK66_DIALT</name>
<keyword evidence="2" id="KW-1003">Cell membrane</keyword>
<comment type="subcellular location">
    <subcellularLocation>
        <location evidence="1">Cell inner membrane</location>
    </subcellularLocation>
</comment>
<dbReference type="GO" id="GO:1901137">
    <property type="term" value="P:carbohydrate derivative biosynthetic process"/>
    <property type="evidence" value="ECO:0007669"/>
    <property type="project" value="UniProtKB-ARBA"/>
</dbReference>
<dbReference type="CDD" id="cd07984">
    <property type="entry name" value="LPLAT_LABLAT-like"/>
    <property type="match status" value="1"/>
</dbReference>
<evidence type="ECO:0000256" key="3">
    <source>
        <dbReference type="ARBA" id="ARBA00022519"/>
    </source>
</evidence>
<dbReference type="Pfam" id="PF03279">
    <property type="entry name" value="Lip_A_acyltrans"/>
    <property type="match status" value="1"/>
</dbReference>